<evidence type="ECO:0000313" key="2">
    <source>
        <dbReference type="EMBL" id="MFB9689469.1"/>
    </source>
</evidence>
<accession>A0ABV5UEG3</accession>
<gene>
    <name evidence="2" type="ORF">ACFFTO_35305</name>
</gene>
<comment type="caution">
    <text evidence="2">The sequence shown here is derived from an EMBL/GenBank/DDBJ whole genome shotgun (WGS) entry which is preliminary data.</text>
</comment>
<feature type="region of interest" description="Disordered" evidence="1">
    <location>
        <begin position="1"/>
        <end position="42"/>
    </location>
</feature>
<dbReference type="RefSeq" id="WP_378203259.1">
    <property type="nucleotide sequence ID" value="NZ_JBHMBK010000037.1"/>
</dbReference>
<organism evidence="2 3">
    <name type="scientific">Amycolatopsis plumensis</name>
    <dbReference type="NCBI Taxonomy" id="236508"/>
    <lineage>
        <taxon>Bacteria</taxon>
        <taxon>Bacillati</taxon>
        <taxon>Actinomycetota</taxon>
        <taxon>Actinomycetes</taxon>
        <taxon>Pseudonocardiales</taxon>
        <taxon>Pseudonocardiaceae</taxon>
        <taxon>Amycolatopsis</taxon>
    </lineage>
</organism>
<dbReference type="EMBL" id="JBHMBK010000037">
    <property type="protein sequence ID" value="MFB9689469.1"/>
    <property type="molecule type" value="Genomic_DNA"/>
</dbReference>
<keyword evidence="3" id="KW-1185">Reference proteome</keyword>
<reference evidence="2 3" key="1">
    <citation type="submission" date="2024-09" db="EMBL/GenBank/DDBJ databases">
        <authorList>
            <person name="Sun Q."/>
            <person name="Mori K."/>
        </authorList>
    </citation>
    <scope>NUCLEOTIDE SEQUENCE [LARGE SCALE GENOMIC DNA]</scope>
    <source>
        <strain evidence="2 3">JCM 13852</strain>
    </source>
</reference>
<feature type="compositionally biased region" description="Basic and acidic residues" evidence="1">
    <location>
        <begin position="18"/>
        <end position="36"/>
    </location>
</feature>
<sequence length="62" mass="6548">MTQRQPSTVGAAGSLDSDGGRPRKLLRIDPRRHGPEIDLCGLGPDATTRGAATLPLEHFLNG</sequence>
<dbReference type="Proteomes" id="UP001589535">
    <property type="component" value="Unassembled WGS sequence"/>
</dbReference>
<evidence type="ECO:0000256" key="1">
    <source>
        <dbReference type="SAM" id="MobiDB-lite"/>
    </source>
</evidence>
<evidence type="ECO:0000313" key="3">
    <source>
        <dbReference type="Proteomes" id="UP001589535"/>
    </source>
</evidence>
<name>A0ABV5UEG3_9PSEU</name>
<protein>
    <submittedName>
        <fullName evidence="2">Uncharacterized protein</fullName>
    </submittedName>
</protein>
<proteinExistence type="predicted"/>